<evidence type="ECO:0000256" key="5">
    <source>
        <dbReference type="ARBA" id="ARBA00022989"/>
    </source>
</evidence>
<dbReference type="InterPro" id="IPR005829">
    <property type="entry name" value="Sugar_transporter_CS"/>
</dbReference>
<dbReference type="RefSeq" id="XP_014148816.1">
    <property type="nucleotide sequence ID" value="XM_014293341.1"/>
</dbReference>
<evidence type="ECO:0000256" key="2">
    <source>
        <dbReference type="ARBA" id="ARBA00010992"/>
    </source>
</evidence>
<keyword evidence="4 7" id="KW-0812">Transmembrane</keyword>
<sequence length="279" mass="30224">ADWPVADIGRVVTGFGCGFDLTVAPLYAAELAPKQLRESLITMAELCINFGVFVGYALAYFLAHLPDRYDWRTPRWLKMKAARAQNGCNGLNASRTSGSANVQILDFYHDAEKDYGSNHSTARDGLAIGSWRDVLGMLAAGMGIDIFQQICGSEAVVYYTPNILVSAGLGETKQDDTILLMTMAVGFTKIILGCTAGAFPVLLYLLGANGTFLVFGFIGISGVLYCYVFIPETKGLSLEEVEALFSRPGMGKADKLASNDYVPIAEVVEDVSALKYSWY</sequence>
<evidence type="ECO:0000256" key="3">
    <source>
        <dbReference type="ARBA" id="ARBA00022448"/>
    </source>
</evidence>
<comment type="similarity">
    <text evidence="2">Belongs to the major facilitator superfamily. Sugar transporter (TC 2.A.1.1) family.</text>
</comment>
<dbReference type="eggNOG" id="KOG0254">
    <property type="taxonomic scope" value="Eukaryota"/>
</dbReference>
<evidence type="ECO:0000256" key="1">
    <source>
        <dbReference type="ARBA" id="ARBA00004141"/>
    </source>
</evidence>
<evidence type="ECO:0000256" key="6">
    <source>
        <dbReference type="ARBA" id="ARBA00023136"/>
    </source>
</evidence>
<dbReference type="InterPro" id="IPR005828">
    <property type="entry name" value="MFS_sugar_transport-like"/>
</dbReference>
<accession>A0A0L0FDR8</accession>
<dbReference type="GO" id="GO:0022857">
    <property type="term" value="F:transmembrane transporter activity"/>
    <property type="evidence" value="ECO:0007669"/>
    <property type="project" value="InterPro"/>
</dbReference>
<dbReference type="PANTHER" id="PTHR48020:SF12">
    <property type="entry name" value="PROTON MYO-INOSITOL COTRANSPORTER"/>
    <property type="match status" value="1"/>
</dbReference>
<dbReference type="Gene3D" id="1.20.1250.20">
    <property type="entry name" value="MFS general substrate transporter like domains"/>
    <property type="match status" value="3"/>
</dbReference>
<dbReference type="EMBL" id="KQ243985">
    <property type="protein sequence ID" value="KNC74914.1"/>
    <property type="molecule type" value="Genomic_DNA"/>
</dbReference>
<name>A0A0L0FDR8_9EUKA</name>
<comment type="subcellular location">
    <subcellularLocation>
        <location evidence="1">Membrane</location>
        <topology evidence="1">Multi-pass membrane protein</topology>
    </subcellularLocation>
</comment>
<evidence type="ECO:0000256" key="4">
    <source>
        <dbReference type="ARBA" id="ARBA00022692"/>
    </source>
</evidence>
<feature type="transmembrane region" description="Helical" evidence="7">
    <location>
        <begin position="40"/>
        <end position="63"/>
    </location>
</feature>
<keyword evidence="3" id="KW-0813">Transport</keyword>
<feature type="transmembrane region" description="Helical" evidence="7">
    <location>
        <begin position="178"/>
        <end position="206"/>
    </location>
</feature>
<dbReference type="GO" id="GO:0016020">
    <property type="term" value="C:membrane"/>
    <property type="evidence" value="ECO:0007669"/>
    <property type="project" value="UniProtKB-SubCell"/>
</dbReference>
<organism evidence="8 9">
    <name type="scientific">Sphaeroforma arctica JP610</name>
    <dbReference type="NCBI Taxonomy" id="667725"/>
    <lineage>
        <taxon>Eukaryota</taxon>
        <taxon>Ichthyosporea</taxon>
        <taxon>Ichthyophonida</taxon>
        <taxon>Sphaeroforma</taxon>
    </lineage>
</organism>
<dbReference type="InterPro" id="IPR036259">
    <property type="entry name" value="MFS_trans_sf"/>
</dbReference>
<dbReference type="InterPro" id="IPR050814">
    <property type="entry name" value="Myo-inositol_Transporter"/>
</dbReference>
<protein>
    <recommendedName>
        <fullName evidence="10">Major facilitator superfamily (MFS) profile domain-containing protein</fullName>
    </recommendedName>
</protein>
<feature type="non-terminal residue" evidence="8">
    <location>
        <position position="1"/>
    </location>
</feature>
<evidence type="ECO:0000256" key="7">
    <source>
        <dbReference type="SAM" id="Phobius"/>
    </source>
</evidence>
<keyword evidence="6 7" id="KW-0472">Membrane</keyword>
<evidence type="ECO:0000313" key="8">
    <source>
        <dbReference type="EMBL" id="KNC74914.1"/>
    </source>
</evidence>
<dbReference type="STRING" id="667725.A0A0L0FDR8"/>
<dbReference type="PROSITE" id="PS00217">
    <property type="entry name" value="SUGAR_TRANSPORT_2"/>
    <property type="match status" value="1"/>
</dbReference>
<evidence type="ECO:0008006" key="10">
    <source>
        <dbReference type="Google" id="ProtNLM"/>
    </source>
</evidence>
<proteinExistence type="inferred from homology"/>
<dbReference type="AlphaFoldDB" id="A0A0L0FDR8"/>
<feature type="transmembrane region" description="Helical" evidence="7">
    <location>
        <begin position="212"/>
        <end position="230"/>
    </location>
</feature>
<reference evidence="8 9" key="1">
    <citation type="submission" date="2011-02" db="EMBL/GenBank/DDBJ databases">
        <title>The Genome Sequence of Sphaeroforma arctica JP610.</title>
        <authorList>
            <consortium name="The Broad Institute Genome Sequencing Platform"/>
            <person name="Russ C."/>
            <person name="Cuomo C."/>
            <person name="Young S.K."/>
            <person name="Zeng Q."/>
            <person name="Gargeya S."/>
            <person name="Alvarado L."/>
            <person name="Berlin A."/>
            <person name="Chapman S.B."/>
            <person name="Chen Z."/>
            <person name="Freedman E."/>
            <person name="Gellesch M."/>
            <person name="Goldberg J."/>
            <person name="Griggs A."/>
            <person name="Gujja S."/>
            <person name="Heilman E."/>
            <person name="Heiman D."/>
            <person name="Howarth C."/>
            <person name="Mehta T."/>
            <person name="Neiman D."/>
            <person name="Pearson M."/>
            <person name="Roberts A."/>
            <person name="Saif S."/>
            <person name="Shea T."/>
            <person name="Shenoy N."/>
            <person name="Sisk P."/>
            <person name="Stolte C."/>
            <person name="Sykes S."/>
            <person name="White J."/>
            <person name="Yandava C."/>
            <person name="Burger G."/>
            <person name="Gray M.W."/>
            <person name="Holland P.W.H."/>
            <person name="King N."/>
            <person name="Lang F.B.F."/>
            <person name="Roger A.J."/>
            <person name="Ruiz-Trillo I."/>
            <person name="Haas B."/>
            <person name="Nusbaum C."/>
            <person name="Birren B."/>
        </authorList>
    </citation>
    <scope>NUCLEOTIDE SEQUENCE [LARGE SCALE GENOMIC DNA]</scope>
    <source>
        <strain evidence="8 9">JP610</strain>
    </source>
</reference>
<dbReference type="PANTHER" id="PTHR48020">
    <property type="entry name" value="PROTON MYO-INOSITOL COTRANSPORTER"/>
    <property type="match status" value="1"/>
</dbReference>
<gene>
    <name evidence="8" type="ORF">SARC_12550</name>
</gene>
<dbReference type="Proteomes" id="UP000054560">
    <property type="component" value="Unassembled WGS sequence"/>
</dbReference>
<evidence type="ECO:0000313" key="9">
    <source>
        <dbReference type="Proteomes" id="UP000054560"/>
    </source>
</evidence>
<keyword evidence="9" id="KW-1185">Reference proteome</keyword>
<dbReference type="Pfam" id="PF00083">
    <property type="entry name" value="Sugar_tr"/>
    <property type="match status" value="2"/>
</dbReference>
<dbReference type="GeneID" id="25913054"/>
<dbReference type="OrthoDB" id="6612291at2759"/>
<dbReference type="SUPFAM" id="SSF103473">
    <property type="entry name" value="MFS general substrate transporter"/>
    <property type="match status" value="1"/>
</dbReference>
<keyword evidence="5 7" id="KW-1133">Transmembrane helix</keyword>